<dbReference type="Proteomes" id="UP000235658">
    <property type="component" value="Unassembled WGS sequence"/>
</dbReference>
<keyword evidence="2" id="KW-1133">Transmembrane helix</keyword>
<evidence type="ECO:0000313" key="4">
    <source>
        <dbReference type="EMBL" id="PMC81284.1"/>
    </source>
</evidence>
<keyword evidence="3" id="KW-0732">Signal</keyword>
<keyword evidence="2" id="KW-0812">Transmembrane</keyword>
<dbReference type="AlphaFoldDB" id="A0A2N6UID2"/>
<feature type="signal peptide" evidence="3">
    <location>
        <begin position="1"/>
        <end position="23"/>
    </location>
</feature>
<accession>A0A2N6UID2</accession>
<organism evidence="4 5">
    <name type="scientific">Anaerococcus hydrogenalis</name>
    <dbReference type="NCBI Taxonomy" id="33029"/>
    <lineage>
        <taxon>Bacteria</taxon>
        <taxon>Bacillati</taxon>
        <taxon>Bacillota</taxon>
        <taxon>Tissierellia</taxon>
        <taxon>Tissierellales</taxon>
        <taxon>Peptoniphilaceae</taxon>
        <taxon>Anaerococcus</taxon>
    </lineage>
</organism>
<feature type="chain" id="PRO_5014911711" description="Gram-positive cocci surface proteins LPxTG domain-containing protein" evidence="3">
    <location>
        <begin position="24"/>
        <end position="244"/>
    </location>
</feature>
<proteinExistence type="predicted"/>
<evidence type="ECO:0000256" key="2">
    <source>
        <dbReference type="SAM" id="Phobius"/>
    </source>
</evidence>
<feature type="transmembrane region" description="Helical" evidence="2">
    <location>
        <begin position="220"/>
        <end position="239"/>
    </location>
</feature>
<protein>
    <recommendedName>
        <fullName evidence="6">Gram-positive cocci surface proteins LPxTG domain-containing protein</fullName>
    </recommendedName>
</protein>
<dbReference type="Pfam" id="PF18656">
    <property type="entry name" value="DUF5633"/>
    <property type="match status" value="2"/>
</dbReference>
<feature type="region of interest" description="Disordered" evidence="1">
    <location>
        <begin position="110"/>
        <end position="129"/>
    </location>
</feature>
<dbReference type="InterPro" id="IPR040912">
    <property type="entry name" value="DUF5633"/>
</dbReference>
<evidence type="ECO:0000313" key="5">
    <source>
        <dbReference type="Proteomes" id="UP000235658"/>
    </source>
</evidence>
<keyword evidence="2" id="KW-0472">Membrane</keyword>
<comment type="caution">
    <text evidence="4">The sequence shown here is derived from an EMBL/GenBank/DDBJ whole genome shotgun (WGS) entry which is preliminary data.</text>
</comment>
<name>A0A2N6UID2_9FIRM</name>
<feature type="region of interest" description="Disordered" evidence="1">
    <location>
        <begin position="193"/>
        <end position="215"/>
    </location>
</feature>
<evidence type="ECO:0000256" key="3">
    <source>
        <dbReference type="SAM" id="SignalP"/>
    </source>
</evidence>
<reference evidence="4 5" key="1">
    <citation type="submission" date="2017-09" db="EMBL/GenBank/DDBJ databases">
        <title>Bacterial strain isolated from the female urinary microbiota.</title>
        <authorList>
            <person name="Thomas-White K."/>
            <person name="Kumar N."/>
            <person name="Forster S."/>
            <person name="Putonti C."/>
            <person name="Lawley T."/>
            <person name="Wolfe A.J."/>
        </authorList>
    </citation>
    <scope>NUCLEOTIDE SEQUENCE [LARGE SCALE GENOMIC DNA]</scope>
    <source>
        <strain evidence="4 5">UMB0204</strain>
    </source>
</reference>
<dbReference type="GeneID" id="84578957"/>
<evidence type="ECO:0000256" key="1">
    <source>
        <dbReference type="SAM" id="MobiDB-lite"/>
    </source>
</evidence>
<gene>
    <name evidence="4" type="ORF">CJ192_07140</name>
</gene>
<dbReference type="RefSeq" id="WP_102198306.1">
    <property type="nucleotide sequence ID" value="NZ_PNHP01000004.1"/>
</dbReference>
<dbReference type="EMBL" id="PNHP01000004">
    <property type="protein sequence ID" value="PMC81284.1"/>
    <property type="molecule type" value="Genomic_DNA"/>
</dbReference>
<feature type="compositionally biased region" description="Basic and acidic residues" evidence="1">
    <location>
        <begin position="193"/>
        <end position="212"/>
    </location>
</feature>
<evidence type="ECO:0008006" key="6">
    <source>
        <dbReference type="Google" id="ProtNLM"/>
    </source>
</evidence>
<sequence length="244" mass="26309">MKKKNVLALALAAGLVFGGTAYAANEPTGEDSDNVAIELKEKEQGKIDKVEKNAPEAKGDNATGYSTAAEAEAAAKAALANDNLNKNFSVSENNGKFFYVLTPAEDLSHVQAPKEEKTPEKPYAKYDEKADEKAFNFDNGFKTKEEAIKQAEALVKNSKINKGYNVTVGADGRYYIQLTVDEAKTEGLERKEIKKEEKKEAPKEAPKEEKKAVSNNVQTGVAGLTGVVATLAAASTALFKSKRK</sequence>